<evidence type="ECO:0000313" key="3">
    <source>
        <dbReference type="Proteomes" id="UP000828251"/>
    </source>
</evidence>
<evidence type="ECO:0000256" key="1">
    <source>
        <dbReference type="SAM" id="MobiDB-lite"/>
    </source>
</evidence>
<feature type="region of interest" description="Disordered" evidence="1">
    <location>
        <begin position="1"/>
        <end position="77"/>
    </location>
</feature>
<evidence type="ECO:0000313" key="2">
    <source>
        <dbReference type="EMBL" id="KAH1074032.1"/>
    </source>
</evidence>
<comment type="caution">
    <text evidence="2">The sequence shown here is derived from an EMBL/GenBank/DDBJ whole genome shotgun (WGS) entry which is preliminary data.</text>
</comment>
<dbReference type="EMBL" id="JAIQCV010000008">
    <property type="protein sequence ID" value="KAH1074032.1"/>
    <property type="molecule type" value="Genomic_DNA"/>
</dbReference>
<gene>
    <name evidence="2" type="ORF">J1N35_026360</name>
</gene>
<reference evidence="2 3" key="1">
    <citation type="journal article" date="2021" name="Plant Biotechnol. J.">
        <title>Multi-omics assisted identification of the key and species-specific regulatory components of drought-tolerant mechanisms in Gossypium stocksii.</title>
        <authorList>
            <person name="Yu D."/>
            <person name="Ke L."/>
            <person name="Zhang D."/>
            <person name="Wu Y."/>
            <person name="Sun Y."/>
            <person name="Mei J."/>
            <person name="Sun J."/>
            <person name="Sun Y."/>
        </authorList>
    </citation>
    <scope>NUCLEOTIDE SEQUENCE [LARGE SCALE GENOMIC DNA]</scope>
    <source>
        <strain evidence="3">cv. E1</strain>
        <tissue evidence="2">Leaf</tissue>
    </source>
</reference>
<name>A0A9D3V861_9ROSI</name>
<dbReference type="AlphaFoldDB" id="A0A9D3V861"/>
<proteinExistence type="predicted"/>
<feature type="compositionally biased region" description="Basic and acidic residues" evidence="1">
    <location>
        <begin position="37"/>
        <end position="48"/>
    </location>
</feature>
<dbReference type="Proteomes" id="UP000828251">
    <property type="component" value="Unassembled WGS sequence"/>
</dbReference>
<organism evidence="2 3">
    <name type="scientific">Gossypium stocksii</name>
    <dbReference type="NCBI Taxonomy" id="47602"/>
    <lineage>
        <taxon>Eukaryota</taxon>
        <taxon>Viridiplantae</taxon>
        <taxon>Streptophyta</taxon>
        <taxon>Embryophyta</taxon>
        <taxon>Tracheophyta</taxon>
        <taxon>Spermatophyta</taxon>
        <taxon>Magnoliopsida</taxon>
        <taxon>eudicotyledons</taxon>
        <taxon>Gunneridae</taxon>
        <taxon>Pentapetalae</taxon>
        <taxon>rosids</taxon>
        <taxon>malvids</taxon>
        <taxon>Malvales</taxon>
        <taxon>Malvaceae</taxon>
        <taxon>Malvoideae</taxon>
        <taxon>Gossypium</taxon>
    </lineage>
</organism>
<protein>
    <submittedName>
        <fullName evidence="2">Uncharacterized protein</fullName>
    </submittedName>
</protein>
<sequence length="77" mass="8445">MARKRPIEDPPSASSYEKEGDSSEGNNLTVDGEEEEVKIPLKKEKADSDMSLPSPNISHFTIKPIVPKPKHSANDSI</sequence>
<keyword evidence="3" id="KW-1185">Reference proteome</keyword>
<accession>A0A9D3V861</accession>